<keyword evidence="2" id="KW-1185">Reference proteome</keyword>
<sequence length="130" mass="14947">MEAVAEMDWDDWHRVEYLRQVRGAFYAQYAQRVNDAGFHLGRRVGYDPAPDYTKVVADEWFGRVGRPPGERWRVRVWRLPDDAVARPVCEIEVLTATPGRPTNLLAVRFSLVPRAGNRGSDSHTRRRPGT</sequence>
<reference evidence="1 2" key="1">
    <citation type="submission" date="2022-06" db="EMBL/GenBank/DDBJ databases">
        <title>Genomic Encyclopedia of Archaeal and Bacterial Type Strains, Phase II (KMG-II): from individual species to whole genera.</title>
        <authorList>
            <person name="Goeker M."/>
        </authorList>
    </citation>
    <scope>NUCLEOTIDE SEQUENCE [LARGE SCALE GENOMIC DNA]</scope>
    <source>
        <strain evidence="1 2">DSM 40477</strain>
    </source>
</reference>
<evidence type="ECO:0000313" key="1">
    <source>
        <dbReference type="EMBL" id="MCP2258343.1"/>
    </source>
</evidence>
<dbReference type="EMBL" id="JAMTCP010000008">
    <property type="protein sequence ID" value="MCP2258343.1"/>
    <property type="molecule type" value="Genomic_DNA"/>
</dbReference>
<organism evidence="1 2">
    <name type="scientific">Streptoalloteichus tenebrarius (strain ATCC 17920 / DSM 40477 / JCM 4838 / CBS 697.72 / NBRC 16177 / NCIMB 11028 / NRRL B-12390 / A12253. 1 / ISP 5477)</name>
    <name type="common">Streptomyces tenebrarius</name>
    <dbReference type="NCBI Taxonomy" id="1933"/>
    <lineage>
        <taxon>Bacteria</taxon>
        <taxon>Bacillati</taxon>
        <taxon>Actinomycetota</taxon>
        <taxon>Actinomycetes</taxon>
        <taxon>Pseudonocardiales</taxon>
        <taxon>Pseudonocardiaceae</taxon>
        <taxon>Streptoalloteichus</taxon>
    </lineage>
</organism>
<name>A0ABT1HS44_STRSD</name>
<gene>
    <name evidence="1" type="ORF">LX15_002037</name>
</gene>
<protein>
    <submittedName>
        <fullName evidence="1">Uncharacterized protein</fullName>
    </submittedName>
</protein>
<proteinExistence type="predicted"/>
<evidence type="ECO:0000313" key="2">
    <source>
        <dbReference type="Proteomes" id="UP001205311"/>
    </source>
</evidence>
<comment type="caution">
    <text evidence="1">The sequence shown here is derived from an EMBL/GenBank/DDBJ whole genome shotgun (WGS) entry which is preliminary data.</text>
</comment>
<dbReference type="Proteomes" id="UP001205311">
    <property type="component" value="Unassembled WGS sequence"/>
</dbReference>
<accession>A0ABT1HS44</accession>